<organism evidence="3 4">
    <name type="scientific">Gnomoniopsis smithogilvyi</name>
    <dbReference type="NCBI Taxonomy" id="1191159"/>
    <lineage>
        <taxon>Eukaryota</taxon>
        <taxon>Fungi</taxon>
        <taxon>Dikarya</taxon>
        <taxon>Ascomycota</taxon>
        <taxon>Pezizomycotina</taxon>
        <taxon>Sordariomycetes</taxon>
        <taxon>Sordariomycetidae</taxon>
        <taxon>Diaporthales</taxon>
        <taxon>Gnomoniaceae</taxon>
        <taxon>Gnomoniopsis</taxon>
    </lineage>
</organism>
<feature type="transmembrane region" description="Helical" evidence="2">
    <location>
        <begin position="768"/>
        <end position="788"/>
    </location>
</feature>
<feature type="region of interest" description="Disordered" evidence="1">
    <location>
        <begin position="721"/>
        <end position="742"/>
    </location>
</feature>
<dbReference type="EMBL" id="JAPEVB010000003">
    <property type="protein sequence ID" value="KAJ4391038.1"/>
    <property type="molecule type" value="Genomic_DNA"/>
</dbReference>
<sequence>MVNNQGVSAGMPPVQRTIPTSVQNPEPQDEQMLDNEALKLNPDDSAISGRNIPTSADSDHMINQPNQAHEAAPPNNVDEELLVRSLNTLRMEASAPISLITSNSSNDAGQSSLDRNTNDRLIAIEERLSPVVSDEDDDILLMSEEELQAESLRLMFMAQGGDDGKTLSEKKADAIHRRSNAVNERLSKVCPSPFQSDHESSSDIQQMSLYDLDEEYDRLVEEFKCKARQDPSHKDLPGIQRRHGEVMIRQRRLTCFPSDNKKELFEEKHIQGIMLSGSNLPRFLFRGSNSKSGGNDSESEPSSDDDSSSVKSQTVRMINEVDRIVPHAHFADPTMFDHPRHQNFNILRAAADWHTSARRFNTPFTSWSCDFETALYFAIGHFPYENEPEALEEAGLRNDWVFHDADVAAVITVIDTWTIPDRHLRVFHQPALLLDPAAFAIPSEFLIYGALDRADGIDLHGVSVQELRARLRCPTWPHCLSRIQLPHRPTFQDISEAWKIARAFMQDYWGGEEEFIDLGLAVLAGELARQQWAGFPPRPDAHVVEAQVQIQWPEAWMRRIRRYLERIALGPLGVRMSGMPLANVGTPYVGFPQFRLMQQLLLSWVMDYPSDMMNEVDGSDDEEVHDVFPLRHSCDNSTLLDTLTELQLMIFQSQMVKRDRDGNAPIPPPREYYSSRSIPPPSTKSRPAGDGPADEGPTEVVEANTEAAVQMQREFGQQHVEAGAGGGLPSVSGNPRESWPQDHRNRLDLREDSYQECDKEVPFTFCRVLLFIMFFIAAAVYFVLALAVY</sequence>
<comment type="caution">
    <text evidence="3">The sequence shown here is derived from an EMBL/GenBank/DDBJ whole genome shotgun (WGS) entry which is preliminary data.</text>
</comment>
<feature type="compositionally biased region" description="Polar residues" evidence="1">
    <location>
        <begin position="17"/>
        <end position="26"/>
    </location>
</feature>
<keyword evidence="4" id="KW-1185">Reference proteome</keyword>
<keyword evidence="2" id="KW-1133">Transmembrane helix</keyword>
<evidence type="ECO:0000313" key="4">
    <source>
        <dbReference type="Proteomes" id="UP001140453"/>
    </source>
</evidence>
<feature type="region of interest" description="Disordered" evidence="1">
    <location>
        <begin position="286"/>
        <end position="313"/>
    </location>
</feature>
<evidence type="ECO:0000313" key="3">
    <source>
        <dbReference type="EMBL" id="KAJ4391038.1"/>
    </source>
</evidence>
<proteinExistence type="predicted"/>
<evidence type="ECO:0000256" key="1">
    <source>
        <dbReference type="SAM" id="MobiDB-lite"/>
    </source>
</evidence>
<feature type="region of interest" description="Disordered" evidence="1">
    <location>
        <begin position="659"/>
        <end position="699"/>
    </location>
</feature>
<protein>
    <submittedName>
        <fullName evidence="3">Uncharacterized protein</fullName>
    </submittedName>
</protein>
<gene>
    <name evidence="3" type="ORF">N0V93_004651</name>
</gene>
<accession>A0A9W9CWD3</accession>
<feature type="region of interest" description="Disordered" evidence="1">
    <location>
        <begin position="1"/>
        <end position="75"/>
    </location>
</feature>
<name>A0A9W9CWD3_9PEZI</name>
<reference evidence="3" key="1">
    <citation type="submission" date="2022-10" db="EMBL/GenBank/DDBJ databases">
        <title>Tapping the CABI collections for fungal endophytes: first genome assemblies for Collariella, Neodidymelliopsis, Ascochyta clinopodiicola, Didymella pomorum, Didymosphaeria variabile, Neocosmospora piperis and Neocucurbitaria cava.</title>
        <authorList>
            <person name="Hill R."/>
        </authorList>
    </citation>
    <scope>NUCLEOTIDE SEQUENCE</scope>
    <source>
        <strain evidence="3">IMI 355082</strain>
    </source>
</reference>
<feature type="compositionally biased region" description="Acidic residues" evidence="1">
    <location>
        <begin position="297"/>
        <end position="307"/>
    </location>
</feature>
<feature type="compositionally biased region" description="Polar residues" evidence="1">
    <location>
        <begin position="51"/>
        <end position="67"/>
    </location>
</feature>
<dbReference type="Proteomes" id="UP001140453">
    <property type="component" value="Unassembled WGS sequence"/>
</dbReference>
<evidence type="ECO:0000256" key="2">
    <source>
        <dbReference type="SAM" id="Phobius"/>
    </source>
</evidence>
<dbReference type="AlphaFoldDB" id="A0A9W9CWD3"/>
<dbReference type="OrthoDB" id="5295996at2759"/>
<keyword evidence="2" id="KW-0812">Transmembrane</keyword>
<keyword evidence="2" id="KW-0472">Membrane</keyword>